<feature type="non-terminal residue" evidence="1">
    <location>
        <position position="113"/>
    </location>
</feature>
<name>A0A060CM17_9BACL</name>
<dbReference type="InterPro" id="IPR001360">
    <property type="entry name" value="Glyco_hydro_1"/>
</dbReference>
<accession>A0A060CM17</accession>
<protein>
    <submittedName>
        <fullName evidence="1">Glyco_hydro_1</fullName>
    </submittedName>
</protein>
<dbReference type="SUPFAM" id="SSF51445">
    <property type="entry name" value="(Trans)glycosidases"/>
    <property type="match status" value="1"/>
</dbReference>
<proteinExistence type="predicted"/>
<dbReference type="Gene3D" id="3.20.20.80">
    <property type="entry name" value="Glycosidases"/>
    <property type="match status" value="1"/>
</dbReference>
<dbReference type="GO" id="GO:0005975">
    <property type="term" value="P:carbohydrate metabolic process"/>
    <property type="evidence" value="ECO:0007669"/>
    <property type="project" value="InterPro"/>
</dbReference>
<sequence length="113" mass="13031">MGLSPFYPESSKPADVLAAQNAAAFRNYFFLDLYFKGLYRKDVLNYLRKNDLMPVIYPNDQDLLKSAKPDILGINYYESKTVAAVKETQEVFYKEPIINDDEDSKREGEARYG</sequence>
<dbReference type="EMBL" id="KF128691">
    <property type="protein sequence ID" value="AIA96062.1"/>
    <property type="molecule type" value="Genomic_DNA"/>
</dbReference>
<dbReference type="InterPro" id="IPR017853">
    <property type="entry name" value="GH"/>
</dbReference>
<evidence type="ECO:0000313" key="1">
    <source>
        <dbReference type="EMBL" id="AIA96062.1"/>
    </source>
</evidence>
<reference evidence="1" key="1">
    <citation type="journal article" date="2013" name="Environ. Microbiol.">
        <title>Seasonally variable intestinal metagenomes of the red palm weevil (Rhynchophorus ferrugineus).</title>
        <authorList>
            <person name="Jia S."/>
            <person name="Zhang X."/>
            <person name="Zhang G."/>
            <person name="Yin A."/>
            <person name="Zhang S."/>
            <person name="Li F."/>
            <person name="Wang L."/>
            <person name="Zhao D."/>
            <person name="Yun Q."/>
            <person name="Tala"/>
            <person name="Wang J."/>
            <person name="Sun G."/>
            <person name="Baabdullah M."/>
            <person name="Yu X."/>
            <person name="Hu S."/>
            <person name="Al-Mssallem I.S."/>
            <person name="Yu J."/>
        </authorList>
    </citation>
    <scope>NUCLEOTIDE SEQUENCE</scope>
</reference>
<dbReference type="GO" id="GO:0004553">
    <property type="term" value="F:hydrolase activity, hydrolyzing O-glycosyl compounds"/>
    <property type="evidence" value="ECO:0007669"/>
    <property type="project" value="InterPro"/>
</dbReference>
<dbReference type="Pfam" id="PF00232">
    <property type="entry name" value="Glyco_hydro_1"/>
    <property type="match status" value="1"/>
</dbReference>
<dbReference type="AlphaFoldDB" id="A0A060CM17"/>
<organism evidence="1">
    <name type="scientific">uncultured Geobacillus sp</name>
    <dbReference type="NCBI Taxonomy" id="228952"/>
    <lineage>
        <taxon>Bacteria</taxon>
        <taxon>Bacillati</taxon>
        <taxon>Bacillota</taxon>
        <taxon>Bacilli</taxon>
        <taxon>Bacillales</taxon>
        <taxon>Anoxybacillaceae</taxon>
        <taxon>Geobacillus</taxon>
        <taxon>environmental samples</taxon>
    </lineage>
</organism>